<keyword evidence="3" id="KW-1185">Reference proteome</keyword>
<accession>A0ABR6F2B2</accession>
<dbReference type="Proteomes" id="UP000636110">
    <property type="component" value="Unassembled WGS sequence"/>
</dbReference>
<gene>
    <name evidence="2" type="ORF">GM920_22465</name>
</gene>
<dbReference type="InterPro" id="IPR012910">
    <property type="entry name" value="Plug_dom"/>
</dbReference>
<evidence type="ECO:0000259" key="1">
    <source>
        <dbReference type="Pfam" id="PF07715"/>
    </source>
</evidence>
<evidence type="ECO:0000313" key="2">
    <source>
        <dbReference type="EMBL" id="MBB2151680.1"/>
    </source>
</evidence>
<sequence>MISYLYHTIRRQKRLLLLHTGIVIFTVASGNAQEKTDSLQLRQVSAIGVLEGGKAFTSNPTSSIYNALSGRLAGLYTLQGTGQPGLDAPNVILRGRVPLIVVDGIPRDLTGINPEQIASVTVLKDALSTAMYGNRGANGVLLITTKKGKKAAGYSFEASAQTGLSSSLKERKALSAGDYATLYNEALRNDGRQPIYTPEAIAGYKSGSDPFLFPNVNWNDQIFKNNAPFSRYNLNSEGSDKNVNYFISLDYLKQEGLLKPLAQNTYNTNTDYERFVFRTNLEMQLTPRLKGSINLYSSIGDQNSPGSTGLLIYNSILNTPSSAYPVLNPDGSLGGNALFSNNIYGQSVYRGYQRNSTSDGFGDLALTRQMDDVWKGWWIKANISFYAKSLQLIDRSKNFQTFQLQIDPVTGQASYQRYGTQTSQVNNSAVINRNQQFFAEGATGYSHEVDGNKLDVVMAYNLQSYRSNSQLPQNFNTGRVSANYSIKDKYVLEATGSYSGNNWYKKGKQYDFYPAGGLSWNLNNEDFFNQDGFLNTLKLRTTYGKVGMIDPLYYAYLYSYVNTGNAYYFGTGPSAVQGTQEAGLPSSVAASKSTKFDAGLDMGFANNRGYVQADYFINTYTDVLQIRGQASSLLGIAYPLENLGKSRMSGLEFTAGWKDKIGDVGYHISGNVSMNRSKIIENDEPKMPYSWMSKKGQPMEQLYGYMADGYVQTAGEGPVVEGYKSQAGDIKYKDLNNDGVINQYDVTAIGGNKPLVYYGFNLGFDYKNFEVSVLFQGITNRNIMVTGLGEWAFQNNGTGNGFEQHLNRWTPETASTASYPRLSVGPNINNNVGSSYWIQKANFLRLKNAEIAYKLQGSFLEKIKVKQVRLFVNGANLLTFSKIKRFDPEGLSLDYPLQRMINGGLTVKF</sequence>
<dbReference type="InterPro" id="IPR037066">
    <property type="entry name" value="Plug_dom_sf"/>
</dbReference>
<proteinExistence type="predicted"/>
<comment type="caution">
    <text evidence="2">The sequence shown here is derived from an EMBL/GenBank/DDBJ whole genome shotgun (WGS) entry which is preliminary data.</text>
</comment>
<dbReference type="NCBIfam" id="TIGR04056">
    <property type="entry name" value="OMP_RagA_SusC"/>
    <property type="match status" value="1"/>
</dbReference>
<dbReference type="EMBL" id="WNXC01000011">
    <property type="protein sequence ID" value="MBB2151680.1"/>
    <property type="molecule type" value="Genomic_DNA"/>
</dbReference>
<dbReference type="InterPro" id="IPR023996">
    <property type="entry name" value="TonB-dep_OMP_SusC/RagA"/>
</dbReference>
<reference evidence="2 3" key="1">
    <citation type="submission" date="2019-11" db="EMBL/GenBank/DDBJ databases">
        <title>Description of Pedobacter sp. LMG 31462T.</title>
        <authorList>
            <person name="Carlier A."/>
            <person name="Qi S."/>
            <person name="Vandamme P."/>
        </authorList>
    </citation>
    <scope>NUCLEOTIDE SEQUENCE [LARGE SCALE GENOMIC DNA]</scope>
    <source>
        <strain evidence="2 3">LMG 31462</strain>
    </source>
</reference>
<dbReference type="RefSeq" id="WP_182961650.1">
    <property type="nucleotide sequence ID" value="NZ_WNXC01000011.1"/>
</dbReference>
<evidence type="ECO:0000313" key="3">
    <source>
        <dbReference type="Proteomes" id="UP000636110"/>
    </source>
</evidence>
<dbReference type="Gene3D" id="2.170.130.10">
    <property type="entry name" value="TonB-dependent receptor, plug domain"/>
    <property type="match status" value="1"/>
</dbReference>
<feature type="domain" description="TonB-dependent receptor plug" evidence="1">
    <location>
        <begin position="56"/>
        <end position="140"/>
    </location>
</feature>
<organism evidence="2 3">
    <name type="scientific">Pedobacter gandavensis</name>
    <dbReference type="NCBI Taxonomy" id="2679963"/>
    <lineage>
        <taxon>Bacteria</taxon>
        <taxon>Pseudomonadati</taxon>
        <taxon>Bacteroidota</taxon>
        <taxon>Sphingobacteriia</taxon>
        <taxon>Sphingobacteriales</taxon>
        <taxon>Sphingobacteriaceae</taxon>
        <taxon>Pedobacter</taxon>
    </lineage>
</organism>
<dbReference type="SUPFAM" id="SSF56935">
    <property type="entry name" value="Porins"/>
    <property type="match status" value="1"/>
</dbReference>
<dbReference type="NCBIfam" id="TIGR04057">
    <property type="entry name" value="SusC_RagA_signa"/>
    <property type="match status" value="1"/>
</dbReference>
<name>A0ABR6F2B2_9SPHI</name>
<dbReference type="InterPro" id="IPR023997">
    <property type="entry name" value="TonB-dep_OMP_SusC/RagA_CS"/>
</dbReference>
<dbReference type="Pfam" id="PF07715">
    <property type="entry name" value="Plug"/>
    <property type="match status" value="1"/>
</dbReference>
<protein>
    <submittedName>
        <fullName evidence="2">SusC/RagA family TonB-linked outer membrane protein</fullName>
    </submittedName>
</protein>